<evidence type="ECO:0000313" key="2">
    <source>
        <dbReference type="Proteomes" id="UP000029003"/>
    </source>
</evidence>
<accession>A0A087EAR5</accession>
<dbReference type="Proteomes" id="UP000029003">
    <property type="component" value="Unassembled WGS sequence"/>
</dbReference>
<name>A0A087EAR5_9BIFI</name>
<dbReference type="RefSeq" id="WP_029576990.1">
    <property type="nucleotide sequence ID" value="NZ_JGZT01000001.1"/>
</dbReference>
<gene>
    <name evidence="1" type="ORF">THER5_1672</name>
</gene>
<dbReference type="EMBL" id="JGZT01000001">
    <property type="protein sequence ID" value="KFJ04866.1"/>
    <property type="molecule type" value="Genomic_DNA"/>
</dbReference>
<organism evidence="1 2">
    <name type="scientific">Bifidobacterium thermacidophilum subsp. thermacidophilum</name>
    <dbReference type="NCBI Taxonomy" id="79262"/>
    <lineage>
        <taxon>Bacteria</taxon>
        <taxon>Bacillati</taxon>
        <taxon>Actinomycetota</taxon>
        <taxon>Actinomycetes</taxon>
        <taxon>Bifidobacteriales</taxon>
        <taxon>Bifidobacteriaceae</taxon>
        <taxon>Bifidobacterium</taxon>
    </lineage>
</organism>
<evidence type="ECO:0000313" key="1">
    <source>
        <dbReference type="EMBL" id="KFJ04866.1"/>
    </source>
</evidence>
<proteinExistence type="predicted"/>
<dbReference type="AlphaFoldDB" id="A0A087EAR5"/>
<comment type="caution">
    <text evidence="1">The sequence shown here is derived from an EMBL/GenBank/DDBJ whole genome shotgun (WGS) entry which is preliminary data.</text>
</comment>
<sequence>MCGEYVRENDTVKPGTTIVGRITCDTLGLSCEIFRDDLEGYVCGEYAADGDGEVTAASIDAIPEHAGQFAAACDHWIRRALADAGPGYRWHEITPGGAIGRP</sequence>
<reference evidence="1 2" key="1">
    <citation type="submission" date="2014-03" db="EMBL/GenBank/DDBJ databases">
        <title>Genomics of Bifidobacteria.</title>
        <authorList>
            <person name="Ventura M."/>
            <person name="Milani C."/>
            <person name="Lugli G.A."/>
        </authorList>
    </citation>
    <scope>NUCLEOTIDE SEQUENCE [LARGE SCALE GENOMIC DNA]</scope>
    <source>
        <strain evidence="1 2">LMG 21395</strain>
    </source>
</reference>
<protein>
    <submittedName>
        <fullName evidence="1">Uncharacterized protein</fullName>
    </submittedName>
</protein>